<dbReference type="InterPro" id="IPR013736">
    <property type="entry name" value="Xaa-Pro_dipept_C"/>
</dbReference>
<dbReference type="Gene3D" id="3.40.50.1820">
    <property type="entry name" value="alpha/beta hydrolase"/>
    <property type="match status" value="1"/>
</dbReference>
<proteinExistence type="predicted"/>
<keyword evidence="5" id="KW-1185">Reference proteome</keyword>
<dbReference type="InterPro" id="IPR000383">
    <property type="entry name" value="Xaa-Pro-like_dom"/>
</dbReference>
<dbReference type="RefSeq" id="WP_107941711.1">
    <property type="nucleotide sequence ID" value="NZ_QANS01000009.1"/>
</dbReference>
<dbReference type="GO" id="GO:0008239">
    <property type="term" value="F:dipeptidyl-peptidase activity"/>
    <property type="evidence" value="ECO:0007669"/>
    <property type="project" value="InterPro"/>
</dbReference>
<reference evidence="4 5" key="1">
    <citation type="submission" date="2018-04" db="EMBL/GenBank/DDBJ databases">
        <title>Novel species isolated from glacier.</title>
        <authorList>
            <person name="Liu Q."/>
            <person name="Xin Y.-H."/>
        </authorList>
    </citation>
    <scope>NUCLEOTIDE SEQUENCE [LARGE SCALE GENOMIC DNA]</scope>
    <source>
        <strain evidence="4 5">GT1R17</strain>
    </source>
</reference>
<gene>
    <name evidence="4" type="ORF">CJD38_17610</name>
</gene>
<dbReference type="SMART" id="SM00939">
    <property type="entry name" value="PepX_C"/>
    <property type="match status" value="1"/>
</dbReference>
<evidence type="ECO:0000259" key="3">
    <source>
        <dbReference type="SMART" id="SM00939"/>
    </source>
</evidence>
<dbReference type="InterPro" id="IPR008979">
    <property type="entry name" value="Galactose-bd-like_sf"/>
</dbReference>
<dbReference type="InterPro" id="IPR029058">
    <property type="entry name" value="AB_hydrolase_fold"/>
</dbReference>
<protein>
    <recommendedName>
        <fullName evidence="3">Xaa-Pro dipeptidyl-peptidase C-terminal domain-containing protein</fullName>
    </recommendedName>
</protein>
<keyword evidence="1" id="KW-0378">Hydrolase</keyword>
<dbReference type="PROSITE" id="PS51257">
    <property type="entry name" value="PROKAR_LIPOPROTEIN"/>
    <property type="match status" value="1"/>
</dbReference>
<dbReference type="NCBIfam" id="TIGR00976">
    <property type="entry name" value="CocE_NonD"/>
    <property type="match status" value="1"/>
</dbReference>
<feature type="domain" description="Xaa-Pro dipeptidyl-peptidase C-terminal" evidence="3">
    <location>
        <begin position="309"/>
        <end position="578"/>
    </location>
</feature>
<organism evidence="4 5">
    <name type="scientific">Stenotrophobium rhamnosiphilum</name>
    <dbReference type="NCBI Taxonomy" id="2029166"/>
    <lineage>
        <taxon>Bacteria</taxon>
        <taxon>Pseudomonadati</taxon>
        <taxon>Pseudomonadota</taxon>
        <taxon>Gammaproteobacteria</taxon>
        <taxon>Nevskiales</taxon>
        <taxon>Nevskiaceae</taxon>
        <taxon>Stenotrophobium</taxon>
    </lineage>
</organism>
<dbReference type="OrthoDB" id="9806163at2"/>
<dbReference type="Proteomes" id="UP000244248">
    <property type="component" value="Unassembled WGS sequence"/>
</dbReference>
<dbReference type="SUPFAM" id="SSF49785">
    <property type="entry name" value="Galactose-binding domain-like"/>
    <property type="match status" value="1"/>
</dbReference>
<keyword evidence="2" id="KW-0732">Signal</keyword>
<feature type="chain" id="PRO_5015598550" description="Xaa-Pro dipeptidyl-peptidase C-terminal domain-containing protein" evidence="2">
    <location>
        <begin position="22"/>
        <end position="595"/>
    </location>
</feature>
<evidence type="ECO:0000313" key="4">
    <source>
        <dbReference type="EMBL" id="PTU28251.1"/>
    </source>
</evidence>
<sequence>MIGLRHWAHCAVMLLSLVLVSACGTSSSVDEEGARMVTKAITFTASDGIEIRAFISGAGDYRARPLIVEFSPYAPTSFSQQFAAPPSFGKSFGPAYNHVVVNARGTGLSSGIWGAVGPRDQQDVSEFLAWACEQPWSNGHIGLYGFSASAIAIYNSMHLPLACVEAASLMAGSDNLYRDLLYPGGILNLAPAAVVAIGVGGPMLLSFPTGLLEGRPITDEMITGFGNLGLDINILLQTVESQYWLDRTQRVGPNTFPVLADTSFYDPEPRGPFESFKLLKSLGTKVHLLAFGAHDGYPAGSPSPFPDFKRWFDHYLLGVNNGVDRDPAVQLLIGNGSQAQLRLGNFTRINGSDWPIPGTRWQPLFLDPTRSGTALSLNDGVLSSLAPETQAIQPYLDLVSLPTATDPHSASTIGAGTLFDTLPLLTQLKTQEPLALTYTTPALKKSVNVVGPASLDVFVTTALPVSDLYAVLADVWPDGNAYAVGVGRLRTGFPNIDRDRSVIDANGEVVQPYGDYSVVTPALPGQGRQYHVEFWPIGNHFAAGHRLRLYLLGTSLFMLPAPGVNLVSIGGATPSRLLLPVLPDSDVYDAMGVAK</sequence>
<dbReference type="Gene3D" id="2.60.120.260">
    <property type="entry name" value="Galactose-binding domain-like"/>
    <property type="match status" value="1"/>
</dbReference>
<dbReference type="EMBL" id="QANS01000009">
    <property type="protein sequence ID" value="PTU28251.1"/>
    <property type="molecule type" value="Genomic_DNA"/>
</dbReference>
<evidence type="ECO:0000313" key="5">
    <source>
        <dbReference type="Proteomes" id="UP000244248"/>
    </source>
</evidence>
<evidence type="ECO:0000256" key="1">
    <source>
        <dbReference type="ARBA" id="ARBA00022801"/>
    </source>
</evidence>
<name>A0A2T5MB72_9GAMM</name>
<dbReference type="Pfam" id="PF02129">
    <property type="entry name" value="Peptidase_S15"/>
    <property type="match status" value="1"/>
</dbReference>
<dbReference type="AlphaFoldDB" id="A0A2T5MB72"/>
<dbReference type="SUPFAM" id="SSF53474">
    <property type="entry name" value="alpha/beta-Hydrolases"/>
    <property type="match status" value="1"/>
</dbReference>
<feature type="signal peptide" evidence="2">
    <location>
        <begin position="1"/>
        <end position="21"/>
    </location>
</feature>
<accession>A0A2T5MB72</accession>
<evidence type="ECO:0000256" key="2">
    <source>
        <dbReference type="SAM" id="SignalP"/>
    </source>
</evidence>
<dbReference type="Pfam" id="PF08530">
    <property type="entry name" value="PepX_C"/>
    <property type="match status" value="1"/>
</dbReference>
<comment type="caution">
    <text evidence="4">The sequence shown here is derived from an EMBL/GenBank/DDBJ whole genome shotgun (WGS) entry which is preliminary data.</text>
</comment>
<dbReference type="InterPro" id="IPR005674">
    <property type="entry name" value="CocE/Ser_esterase"/>
</dbReference>